<evidence type="ECO:0000313" key="3">
    <source>
        <dbReference type="Proteomes" id="UP000028990"/>
    </source>
</evidence>
<dbReference type="GO" id="GO:0005856">
    <property type="term" value="C:cytoskeleton"/>
    <property type="evidence" value="ECO:0007669"/>
    <property type="project" value="TreeGrafter"/>
</dbReference>
<evidence type="ECO:0000256" key="1">
    <source>
        <dbReference type="SAM" id="MobiDB-lite"/>
    </source>
</evidence>
<dbReference type="AlphaFoldDB" id="A0A091DTQ6"/>
<feature type="compositionally biased region" description="Basic and acidic residues" evidence="1">
    <location>
        <begin position="351"/>
        <end position="360"/>
    </location>
</feature>
<dbReference type="GO" id="GO:0030837">
    <property type="term" value="P:negative regulation of actin filament polymerization"/>
    <property type="evidence" value="ECO:0007669"/>
    <property type="project" value="InterPro"/>
</dbReference>
<name>A0A091DTQ6_FUKDA</name>
<keyword evidence="3" id="KW-1185">Reference proteome</keyword>
<dbReference type="PANTHER" id="PTHR24168">
    <property type="entry name" value="KN MOTIF AND ANKYRIN REPEAT DOMAIN-CONTAINING"/>
    <property type="match status" value="1"/>
</dbReference>
<dbReference type="Proteomes" id="UP000028990">
    <property type="component" value="Unassembled WGS sequence"/>
</dbReference>
<accession>A0A091DTQ6</accession>
<feature type="region of interest" description="Disordered" evidence="1">
    <location>
        <begin position="350"/>
        <end position="369"/>
    </location>
</feature>
<dbReference type="EMBL" id="KN121951">
    <property type="protein sequence ID" value="KFO34477.1"/>
    <property type="molecule type" value="Genomic_DNA"/>
</dbReference>
<proteinExistence type="predicted"/>
<evidence type="ECO:0000313" key="2">
    <source>
        <dbReference type="EMBL" id="KFO34477.1"/>
    </source>
</evidence>
<dbReference type="GO" id="GO:0005737">
    <property type="term" value="C:cytoplasm"/>
    <property type="evidence" value="ECO:0007669"/>
    <property type="project" value="TreeGrafter"/>
</dbReference>
<dbReference type="InterPro" id="IPR047184">
    <property type="entry name" value="KANK1-4"/>
</dbReference>
<organism evidence="2 3">
    <name type="scientific">Fukomys damarensis</name>
    <name type="common">Damaraland mole rat</name>
    <name type="synonym">Cryptomys damarensis</name>
    <dbReference type="NCBI Taxonomy" id="885580"/>
    <lineage>
        <taxon>Eukaryota</taxon>
        <taxon>Metazoa</taxon>
        <taxon>Chordata</taxon>
        <taxon>Craniata</taxon>
        <taxon>Vertebrata</taxon>
        <taxon>Euteleostomi</taxon>
        <taxon>Mammalia</taxon>
        <taxon>Eutheria</taxon>
        <taxon>Euarchontoglires</taxon>
        <taxon>Glires</taxon>
        <taxon>Rodentia</taxon>
        <taxon>Hystricomorpha</taxon>
        <taxon>Bathyergidae</taxon>
        <taxon>Fukomys</taxon>
    </lineage>
</organism>
<reference evidence="2 3" key="1">
    <citation type="submission" date="2013-11" db="EMBL/GenBank/DDBJ databases">
        <title>The Damaraland mole rat (Fukomys damarensis) genome and evolution of African mole rats.</title>
        <authorList>
            <person name="Gladyshev V.N."/>
            <person name="Fang X."/>
        </authorList>
    </citation>
    <scope>NUCLEOTIDE SEQUENCE [LARGE SCALE GENOMIC DNA]</scope>
    <source>
        <tissue evidence="2">Liver</tissue>
    </source>
</reference>
<protein>
    <submittedName>
        <fullName evidence="2">KN motif and ankyrin repeat domain-containing protein 1</fullName>
    </submittedName>
</protein>
<gene>
    <name evidence="2" type="ORF">H920_04116</name>
</gene>
<sequence length="369" mass="41317">MFEVKVSVLKEEKQQLCSQLKMQRATSQNDICGVRKCSYSVEKASHLEQLSWGWRSNSELYIDYEQELMESEEHSTQRIRVFLQLTTDMWALEQKIQDSSCEPSLALRENGQCPSQECWSVAVGGEENMSDMLCTAGVLGPARAQLPSVVNIKELDVAQRNIHDNSDWSQNKAHSLWPPQLTMGLTGSRRSMSLGDKSVGELLEAPQSLGPSGKIGSRNSQLISTLTSINSVLKTVSTEEHKNGDFQKISLGRIAESNLEYTCKCGGLLSTQVSWWALQKEHPSSQETFSQERTLAPMNLTEDQVAYELYICTNNESTLKYIMKKQDGNKDSNGAKKNLQFVGINVVYETTSRDDSRSDENSSSESDDE</sequence>
<dbReference type="PANTHER" id="PTHR24168:SF19">
    <property type="entry name" value="KN MOTIF AND ANKYRIN REPEAT DOMAIN-CONTAINING PROTEIN 1"/>
    <property type="match status" value="1"/>
</dbReference>